<dbReference type="InterPro" id="IPR012337">
    <property type="entry name" value="RNaseH-like_sf"/>
</dbReference>
<keyword evidence="7" id="KW-1133">Transmembrane helix</keyword>
<keyword evidence="4" id="KW-0255">Endonuclease</keyword>
<reference evidence="9" key="1">
    <citation type="submission" date="2023-07" db="EMBL/GenBank/DDBJ databases">
        <title>A chromosome-level genome assembly of Lolium multiflorum.</title>
        <authorList>
            <person name="Chen Y."/>
            <person name="Copetti D."/>
            <person name="Kolliker R."/>
            <person name="Studer B."/>
        </authorList>
    </citation>
    <scope>NUCLEOTIDE SEQUENCE</scope>
    <source>
        <strain evidence="9">02402/16</strain>
        <tissue evidence="9">Leaf</tissue>
    </source>
</reference>
<keyword evidence="5" id="KW-0378">Hydrolase</keyword>
<dbReference type="PANTHER" id="PTHR37984">
    <property type="entry name" value="PROTEIN CBG26694"/>
    <property type="match status" value="1"/>
</dbReference>
<protein>
    <recommendedName>
        <fullName evidence="8">Reverse transcriptase RNase H-like domain-containing protein</fullName>
    </recommendedName>
</protein>
<organism evidence="9 10">
    <name type="scientific">Lolium multiflorum</name>
    <name type="common">Italian ryegrass</name>
    <name type="synonym">Lolium perenne subsp. multiflorum</name>
    <dbReference type="NCBI Taxonomy" id="4521"/>
    <lineage>
        <taxon>Eukaryota</taxon>
        <taxon>Viridiplantae</taxon>
        <taxon>Streptophyta</taxon>
        <taxon>Embryophyta</taxon>
        <taxon>Tracheophyta</taxon>
        <taxon>Spermatophyta</taxon>
        <taxon>Magnoliopsida</taxon>
        <taxon>Liliopsida</taxon>
        <taxon>Poales</taxon>
        <taxon>Poaceae</taxon>
        <taxon>BOP clade</taxon>
        <taxon>Pooideae</taxon>
        <taxon>Poodae</taxon>
        <taxon>Poeae</taxon>
        <taxon>Poeae Chloroplast Group 2 (Poeae type)</taxon>
        <taxon>Loliodinae</taxon>
        <taxon>Loliinae</taxon>
        <taxon>Lolium</taxon>
    </lineage>
</organism>
<evidence type="ECO:0000313" key="9">
    <source>
        <dbReference type="EMBL" id="KAK1602588.1"/>
    </source>
</evidence>
<feature type="transmembrane region" description="Helical" evidence="7">
    <location>
        <begin position="126"/>
        <end position="145"/>
    </location>
</feature>
<evidence type="ECO:0000256" key="6">
    <source>
        <dbReference type="ARBA" id="ARBA00022918"/>
    </source>
</evidence>
<evidence type="ECO:0000313" key="10">
    <source>
        <dbReference type="Proteomes" id="UP001231189"/>
    </source>
</evidence>
<dbReference type="GO" id="GO:0003676">
    <property type="term" value="F:nucleic acid binding"/>
    <property type="evidence" value="ECO:0007669"/>
    <property type="project" value="InterPro"/>
</dbReference>
<keyword evidence="1" id="KW-0808">Transferase</keyword>
<accession>A0AAD8QH75</accession>
<keyword evidence="2" id="KW-0548">Nucleotidyltransferase</keyword>
<dbReference type="InterPro" id="IPR041373">
    <property type="entry name" value="RT_RNaseH"/>
</dbReference>
<evidence type="ECO:0000256" key="5">
    <source>
        <dbReference type="ARBA" id="ARBA00022801"/>
    </source>
</evidence>
<dbReference type="EMBL" id="JAUUTY010000227">
    <property type="protein sequence ID" value="KAK1602588.1"/>
    <property type="molecule type" value="Genomic_DNA"/>
</dbReference>
<keyword evidence="10" id="KW-1185">Reference proteome</keyword>
<dbReference type="Gene3D" id="3.30.420.10">
    <property type="entry name" value="Ribonuclease H-like superfamily/Ribonuclease H"/>
    <property type="match status" value="1"/>
</dbReference>
<sequence length="154" mass="16538">MLDAETRYPEVEKLCLCLFFTCTKLHHILLTAEIIVICKSDVVKHMLSAPVLKGRLDYFTKWVEAVPMKKVKSEDVIKFVKEHVIHRFGIPQTITTDGGPSLRALPSSSSELSSALLPAGSSSASAAPGGGLLVFIIVVVVVIIVDRHGTAAGG</sequence>
<comment type="caution">
    <text evidence="9">The sequence shown here is derived from an EMBL/GenBank/DDBJ whole genome shotgun (WGS) entry which is preliminary data.</text>
</comment>
<dbReference type="PANTHER" id="PTHR37984:SF5">
    <property type="entry name" value="PROTEIN NYNRIN-LIKE"/>
    <property type="match status" value="1"/>
</dbReference>
<proteinExistence type="predicted"/>
<keyword evidence="3" id="KW-0540">Nuclease</keyword>
<evidence type="ECO:0000256" key="4">
    <source>
        <dbReference type="ARBA" id="ARBA00022759"/>
    </source>
</evidence>
<keyword evidence="7" id="KW-0812">Transmembrane</keyword>
<evidence type="ECO:0000256" key="7">
    <source>
        <dbReference type="SAM" id="Phobius"/>
    </source>
</evidence>
<name>A0AAD8QH75_LOLMU</name>
<evidence type="ECO:0000256" key="3">
    <source>
        <dbReference type="ARBA" id="ARBA00022722"/>
    </source>
</evidence>
<dbReference type="Pfam" id="PF17917">
    <property type="entry name" value="RT_RNaseH"/>
    <property type="match status" value="1"/>
</dbReference>
<dbReference type="Proteomes" id="UP001231189">
    <property type="component" value="Unassembled WGS sequence"/>
</dbReference>
<evidence type="ECO:0000256" key="2">
    <source>
        <dbReference type="ARBA" id="ARBA00022695"/>
    </source>
</evidence>
<feature type="domain" description="Reverse transcriptase RNase H-like" evidence="8">
    <location>
        <begin position="3"/>
        <end position="56"/>
    </location>
</feature>
<evidence type="ECO:0000256" key="1">
    <source>
        <dbReference type="ARBA" id="ARBA00022679"/>
    </source>
</evidence>
<evidence type="ECO:0000259" key="8">
    <source>
        <dbReference type="Pfam" id="PF17917"/>
    </source>
</evidence>
<keyword evidence="7" id="KW-0472">Membrane</keyword>
<dbReference type="InterPro" id="IPR050951">
    <property type="entry name" value="Retrovirus_Pol_polyprotein"/>
</dbReference>
<dbReference type="SUPFAM" id="SSF53098">
    <property type="entry name" value="Ribonuclease H-like"/>
    <property type="match status" value="1"/>
</dbReference>
<gene>
    <name evidence="9" type="ORF">QYE76_016857</name>
</gene>
<dbReference type="AlphaFoldDB" id="A0AAD8QH75"/>
<dbReference type="InterPro" id="IPR036397">
    <property type="entry name" value="RNaseH_sf"/>
</dbReference>
<keyword evidence="6" id="KW-0695">RNA-directed DNA polymerase</keyword>